<organism evidence="2">
    <name type="scientific">Singulisphaera sp. Ch08</name>
    <dbReference type="NCBI Taxonomy" id="3120278"/>
    <lineage>
        <taxon>Bacteria</taxon>
        <taxon>Pseudomonadati</taxon>
        <taxon>Planctomycetota</taxon>
        <taxon>Planctomycetia</taxon>
        <taxon>Isosphaerales</taxon>
        <taxon>Isosphaeraceae</taxon>
        <taxon>Singulisphaera</taxon>
    </lineage>
</organism>
<dbReference type="Gene3D" id="1.10.10.10">
    <property type="entry name" value="Winged helix-like DNA-binding domain superfamily/Winged helix DNA-binding domain"/>
    <property type="match status" value="1"/>
</dbReference>
<protein>
    <submittedName>
        <fullName evidence="2">Helix-turn-helix domain-containing protein</fullName>
    </submittedName>
</protein>
<proteinExistence type="predicted"/>
<dbReference type="SUPFAM" id="SSF46785">
    <property type="entry name" value="Winged helix' DNA-binding domain"/>
    <property type="match status" value="1"/>
</dbReference>
<dbReference type="InterPro" id="IPR036390">
    <property type="entry name" value="WH_DNA-bd_sf"/>
</dbReference>
<evidence type="ECO:0000256" key="1">
    <source>
        <dbReference type="SAM" id="MobiDB-lite"/>
    </source>
</evidence>
<dbReference type="RefSeq" id="WP_406700576.1">
    <property type="nucleotide sequence ID" value="NZ_CP155447.1"/>
</dbReference>
<dbReference type="InterPro" id="IPR036388">
    <property type="entry name" value="WH-like_DNA-bd_sf"/>
</dbReference>
<dbReference type="AlphaFoldDB" id="A0AAU7CRK7"/>
<feature type="region of interest" description="Disordered" evidence="1">
    <location>
        <begin position="1"/>
        <end position="21"/>
    </location>
</feature>
<gene>
    <name evidence="2" type="ORF">V5E97_17395</name>
</gene>
<reference evidence="2" key="1">
    <citation type="submission" date="2024-05" db="EMBL/GenBank/DDBJ databases">
        <title>Planctomycetes of the genus Singulisphaera possess chitinolytic capabilities.</title>
        <authorList>
            <person name="Ivanova A."/>
        </authorList>
    </citation>
    <scope>NUCLEOTIDE SEQUENCE</scope>
    <source>
        <strain evidence="2">Ch08T</strain>
    </source>
</reference>
<dbReference type="EMBL" id="CP155447">
    <property type="protein sequence ID" value="XBH07737.1"/>
    <property type="molecule type" value="Genomic_DNA"/>
</dbReference>
<accession>A0AAU7CRK7</accession>
<dbReference type="Pfam" id="PF13730">
    <property type="entry name" value="HTH_36"/>
    <property type="match status" value="1"/>
</dbReference>
<name>A0AAU7CRK7_9BACT</name>
<sequence>MVKQSGGKPGSTKTPGGYADVPHGIAADRRLKATDCRVIMALLFHACDRSECECSDEQLAKYAQVHERTITRSLDSLEGLGLI</sequence>
<evidence type="ECO:0000313" key="2">
    <source>
        <dbReference type="EMBL" id="XBH07737.1"/>
    </source>
</evidence>